<dbReference type="Pfam" id="PF05635">
    <property type="entry name" value="23S_rRNA_IVP"/>
    <property type="match status" value="1"/>
</dbReference>
<dbReference type="Proteomes" id="UP000034054">
    <property type="component" value="Unassembled WGS sequence"/>
</dbReference>
<dbReference type="EMBL" id="LCRH01000051">
    <property type="protein sequence ID" value="KKW31738.1"/>
    <property type="molecule type" value="Genomic_DNA"/>
</dbReference>
<dbReference type="InterPro" id="IPR012657">
    <property type="entry name" value="23S_rRNA-intervening_sequence"/>
</dbReference>
<gene>
    <name evidence="1" type="ORF">UY76_C0051G0003</name>
</gene>
<sequence>MPYQNYRGLIVWKEAHKFVLDVYQSTKDFPVTERYGITSQIRRAAVSIPNNIVEGNTKTSVKDQLRFCEISRGSISECGYLLELSRDLGYLPAESHSRLEAQLNRVEYLLLRLMSSQGRDLRMNYTL</sequence>
<dbReference type="InterPro" id="IPR036583">
    <property type="entry name" value="23S_rRNA_IVS_sf"/>
</dbReference>
<dbReference type="AlphaFoldDB" id="A0A0G1XKH7"/>
<dbReference type="GO" id="GO:0005840">
    <property type="term" value="C:ribosome"/>
    <property type="evidence" value="ECO:0007669"/>
    <property type="project" value="UniProtKB-KW"/>
</dbReference>
<dbReference type="CDD" id="cd16377">
    <property type="entry name" value="23S_rRNA_IVP_like"/>
    <property type="match status" value="1"/>
</dbReference>
<organism evidence="1 2">
    <name type="scientific">Candidatus Uhrbacteria bacterium GW2011_GWA2_52_8d</name>
    <dbReference type="NCBI Taxonomy" id="1618979"/>
    <lineage>
        <taxon>Bacteria</taxon>
        <taxon>Candidatus Uhriibacteriota</taxon>
    </lineage>
</organism>
<evidence type="ECO:0000313" key="1">
    <source>
        <dbReference type="EMBL" id="KKW31738.1"/>
    </source>
</evidence>
<evidence type="ECO:0000313" key="2">
    <source>
        <dbReference type="Proteomes" id="UP000034054"/>
    </source>
</evidence>
<dbReference type="SUPFAM" id="SSF158446">
    <property type="entry name" value="IVS-encoded protein-like"/>
    <property type="match status" value="1"/>
</dbReference>
<proteinExistence type="predicted"/>
<dbReference type="PANTHER" id="PTHR38471:SF2">
    <property type="entry name" value="FOUR HELIX BUNDLE PROTEIN"/>
    <property type="match status" value="1"/>
</dbReference>
<accession>A0A0G1XKH7</accession>
<keyword evidence="1" id="KW-0687">Ribonucleoprotein</keyword>
<name>A0A0G1XKH7_9BACT</name>
<comment type="caution">
    <text evidence="1">The sequence shown here is derived from an EMBL/GenBank/DDBJ whole genome shotgun (WGS) entry which is preliminary data.</text>
</comment>
<reference evidence="1 2" key="1">
    <citation type="journal article" date="2015" name="Nature">
        <title>rRNA introns, odd ribosomes, and small enigmatic genomes across a large radiation of phyla.</title>
        <authorList>
            <person name="Brown C.T."/>
            <person name="Hug L.A."/>
            <person name="Thomas B.C."/>
            <person name="Sharon I."/>
            <person name="Castelle C.J."/>
            <person name="Singh A."/>
            <person name="Wilkins M.J."/>
            <person name="Williams K.H."/>
            <person name="Banfield J.F."/>
        </authorList>
    </citation>
    <scope>NUCLEOTIDE SEQUENCE [LARGE SCALE GENOMIC DNA]</scope>
</reference>
<dbReference type="NCBIfam" id="TIGR02436">
    <property type="entry name" value="four helix bundle protein"/>
    <property type="match status" value="1"/>
</dbReference>
<keyword evidence="1" id="KW-0689">Ribosomal protein</keyword>
<dbReference type="PANTHER" id="PTHR38471">
    <property type="entry name" value="FOUR HELIX BUNDLE PROTEIN"/>
    <property type="match status" value="1"/>
</dbReference>
<dbReference type="Gene3D" id="1.20.1440.60">
    <property type="entry name" value="23S rRNA-intervening sequence"/>
    <property type="match status" value="1"/>
</dbReference>
<protein>
    <submittedName>
        <fullName evidence="1">S23 ribosomal protein</fullName>
    </submittedName>
</protein>